<dbReference type="PIRSF" id="PIRSF006603">
    <property type="entry name" value="DinF"/>
    <property type="match status" value="1"/>
</dbReference>
<comment type="subcellular location">
    <subcellularLocation>
        <location evidence="2">Cell membrane</location>
        <topology evidence="2">Multi-pass membrane protein</topology>
    </subcellularLocation>
</comment>
<keyword evidence="7" id="KW-1003">Cell membrane</keyword>
<dbReference type="EMBL" id="JADEXN010000053">
    <property type="protein sequence ID" value="MBE9040074.1"/>
    <property type="molecule type" value="Genomic_DNA"/>
</dbReference>
<gene>
    <name evidence="14" type="ORF">IQ235_04615</name>
</gene>
<evidence type="ECO:0000256" key="6">
    <source>
        <dbReference type="ARBA" id="ARBA00022449"/>
    </source>
</evidence>
<evidence type="ECO:0000256" key="12">
    <source>
        <dbReference type="ARBA" id="ARBA00031636"/>
    </source>
</evidence>
<keyword evidence="5" id="KW-0813">Transport</keyword>
<evidence type="ECO:0000313" key="14">
    <source>
        <dbReference type="EMBL" id="MBE9040074.1"/>
    </source>
</evidence>
<evidence type="ECO:0000256" key="7">
    <source>
        <dbReference type="ARBA" id="ARBA00022475"/>
    </source>
</evidence>
<feature type="transmembrane region" description="Helical" evidence="13">
    <location>
        <begin position="12"/>
        <end position="32"/>
    </location>
</feature>
<feature type="transmembrane region" description="Helical" evidence="13">
    <location>
        <begin position="390"/>
        <end position="410"/>
    </location>
</feature>
<reference evidence="14" key="1">
    <citation type="submission" date="2020-10" db="EMBL/GenBank/DDBJ databases">
        <authorList>
            <person name="Castelo-Branco R."/>
            <person name="Eusebio N."/>
            <person name="Adriana R."/>
            <person name="Vieira A."/>
            <person name="Brugerolle De Fraissinette N."/>
            <person name="Rezende De Castro R."/>
            <person name="Schneider M.P."/>
            <person name="Vasconcelos V."/>
            <person name="Leao P.N."/>
        </authorList>
    </citation>
    <scope>NUCLEOTIDE SEQUENCE</scope>
    <source>
        <strain evidence="14">LEGE 11467</strain>
    </source>
</reference>
<feature type="transmembrane region" description="Helical" evidence="13">
    <location>
        <begin position="356"/>
        <end position="378"/>
    </location>
</feature>
<feature type="transmembrane region" description="Helical" evidence="13">
    <location>
        <begin position="316"/>
        <end position="336"/>
    </location>
</feature>
<keyword evidence="10" id="KW-0406">Ion transport</keyword>
<feature type="transmembrane region" description="Helical" evidence="13">
    <location>
        <begin position="416"/>
        <end position="436"/>
    </location>
</feature>
<keyword evidence="8 13" id="KW-0812">Transmembrane</keyword>
<feature type="transmembrane region" description="Helical" evidence="13">
    <location>
        <begin position="272"/>
        <end position="295"/>
    </location>
</feature>
<feature type="transmembrane region" description="Helical" evidence="13">
    <location>
        <begin position="88"/>
        <end position="108"/>
    </location>
</feature>
<evidence type="ECO:0000256" key="1">
    <source>
        <dbReference type="ARBA" id="ARBA00003408"/>
    </source>
</evidence>
<feature type="transmembrane region" description="Helical" evidence="13">
    <location>
        <begin position="243"/>
        <end position="266"/>
    </location>
</feature>
<dbReference type="GO" id="GO:0006811">
    <property type="term" value="P:monoatomic ion transport"/>
    <property type="evidence" value="ECO:0007669"/>
    <property type="project" value="UniProtKB-KW"/>
</dbReference>
<accession>A0A928Z817</accession>
<comment type="function">
    <text evidence="1">Multidrug efflux pump.</text>
</comment>
<dbReference type="GO" id="GO:0005886">
    <property type="term" value="C:plasma membrane"/>
    <property type="evidence" value="ECO:0007669"/>
    <property type="project" value="UniProtKB-SubCell"/>
</dbReference>
<evidence type="ECO:0000256" key="11">
    <source>
        <dbReference type="ARBA" id="ARBA00023136"/>
    </source>
</evidence>
<feature type="transmembrane region" description="Helical" evidence="13">
    <location>
        <begin position="159"/>
        <end position="183"/>
    </location>
</feature>
<sequence>MLFNRSRGYKNIILLAYPVCLSQLGTVLVSIADSAMVGQIGTVELAASSLANSVFFIFITFVTGITFGITPLIAAADGTKNLTEISRIFKHGILISAIVGLGFSLLLWKAAPSLRFLNQPEAVVELAIPYFRTLAISLIPYSIFQGYRQFMEGLSLTKPAMYISLFSNLINIGLNYLLIYGNFGFPQLGLNGAGLATLISRTFMPFAIGILVLLIPQSFCYLKKMMRLRISIFQAAKILNIGIPCGIQFLFENGALSFAAIMMGWLGTQELAAHQIALSLVTVTYMIATGISAAATIGVGNQFGRRNFRRLRETGFSSLSLTTSLSVVSAFIFIFGNHYLSNLFVRDSQVIQIASSLLVLAAFFQIFDSIQVVIIGALRGMGDVAYPTPIAIGSYWILGLPLAYTFSQLLHLGASGIWYGLSIGFSVAGGLLFLRFDRLSKQGLR</sequence>
<protein>
    <recommendedName>
        <fullName evidence="4">Probable multidrug resistance protein NorM</fullName>
    </recommendedName>
    <alternativeName>
        <fullName evidence="12">Multidrug-efflux transporter</fullName>
    </alternativeName>
</protein>
<evidence type="ECO:0000256" key="9">
    <source>
        <dbReference type="ARBA" id="ARBA00022989"/>
    </source>
</evidence>
<evidence type="ECO:0000256" key="8">
    <source>
        <dbReference type="ARBA" id="ARBA00022692"/>
    </source>
</evidence>
<evidence type="ECO:0000256" key="3">
    <source>
        <dbReference type="ARBA" id="ARBA00010199"/>
    </source>
</evidence>
<keyword evidence="11 13" id="KW-0472">Membrane</keyword>
<dbReference type="Proteomes" id="UP000621799">
    <property type="component" value="Unassembled WGS sequence"/>
</dbReference>
<name>A0A928Z817_9CYAN</name>
<dbReference type="InterPro" id="IPR002528">
    <property type="entry name" value="MATE_fam"/>
</dbReference>
<feature type="transmembrane region" description="Helical" evidence="13">
    <location>
        <begin position="203"/>
        <end position="222"/>
    </location>
</feature>
<evidence type="ECO:0000256" key="4">
    <source>
        <dbReference type="ARBA" id="ARBA00020268"/>
    </source>
</evidence>
<keyword evidence="9 13" id="KW-1133">Transmembrane helix</keyword>
<dbReference type="RefSeq" id="WP_264320333.1">
    <property type="nucleotide sequence ID" value="NZ_JADEXN010000053.1"/>
</dbReference>
<comment type="similarity">
    <text evidence="3">Belongs to the multi antimicrobial extrusion (MATE) (TC 2.A.66.1) family.</text>
</comment>
<dbReference type="GO" id="GO:0042910">
    <property type="term" value="F:xenobiotic transmembrane transporter activity"/>
    <property type="evidence" value="ECO:0007669"/>
    <property type="project" value="InterPro"/>
</dbReference>
<dbReference type="GO" id="GO:0015297">
    <property type="term" value="F:antiporter activity"/>
    <property type="evidence" value="ECO:0007669"/>
    <property type="project" value="UniProtKB-KW"/>
</dbReference>
<dbReference type="CDD" id="cd13131">
    <property type="entry name" value="MATE_NorM_like"/>
    <property type="match status" value="1"/>
</dbReference>
<dbReference type="AlphaFoldDB" id="A0A928Z817"/>
<dbReference type="PANTHER" id="PTHR43298:SF2">
    <property type="entry name" value="FMN_FAD EXPORTER YEEO-RELATED"/>
    <property type="match status" value="1"/>
</dbReference>
<evidence type="ECO:0000313" key="15">
    <source>
        <dbReference type="Proteomes" id="UP000621799"/>
    </source>
</evidence>
<organism evidence="14 15">
    <name type="scientific">Zarconia navalis LEGE 11467</name>
    <dbReference type="NCBI Taxonomy" id="1828826"/>
    <lineage>
        <taxon>Bacteria</taxon>
        <taxon>Bacillati</taxon>
        <taxon>Cyanobacteriota</taxon>
        <taxon>Cyanophyceae</taxon>
        <taxon>Oscillatoriophycideae</taxon>
        <taxon>Oscillatoriales</taxon>
        <taxon>Oscillatoriales incertae sedis</taxon>
        <taxon>Zarconia</taxon>
        <taxon>Zarconia navalis</taxon>
    </lineage>
</organism>
<dbReference type="PANTHER" id="PTHR43298">
    <property type="entry name" value="MULTIDRUG RESISTANCE PROTEIN NORM-RELATED"/>
    <property type="match status" value="1"/>
</dbReference>
<evidence type="ECO:0000256" key="10">
    <source>
        <dbReference type="ARBA" id="ARBA00023065"/>
    </source>
</evidence>
<proteinExistence type="inferred from homology"/>
<feature type="transmembrane region" description="Helical" evidence="13">
    <location>
        <begin position="52"/>
        <end position="76"/>
    </location>
</feature>
<dbReference type="InterPro" id="IPR048279">
    <property type="entry name" value="MdtK-like"/>
</dbReference>
<keyword evidence="15" id="KW-1185">Reference proteome</keyword>
<evidence type="ECO:0000256" key="5">
    <source>
        <dbReference type="ARBA" id="ARBA00022448"/>
    </source>
</evidence>
<dbReference type="Pfam" id="PF01554">
    <property type="entry name" value="MatE"/>
    <property type="match status" value="2"/>
</dbReference>
<evidence type="ECO:0000256" key="13">
    <source>
        <dbReference type="SAM" id="Phobius"/>
    </source>
</evidence>
<evidence type="ECO:0000256" key="2">
    <source>
        <dbReference type="ARBA" id="ARBA00004651"/>
    </source>
</evidence>
<keyword evidence="6" id="KW-0050">Antiport</keyword>
<dbReference type="InterPro" id="IPR050222">
    <property type="entry name" value="MATE_MdtK"/>
</dbReference>
<dbReference type="NCBIfam" id="TIGR00797">
    <property type="entry name" value="matE"/>
    <property type="match status" value="1"/>
</dbReference>
<comment type="caution">
    <text evidence="14">The sequence shown here is derived from an EMBL/GenBank/DDBJ whole genome shotgun (WGS) entry which is preliminary data.</text>
</comment>
<feature type="transmembrane region" description="Helical" evidence="13">
    <location>
        <begin position="128"/>
        <end position="147"/>
    </location>
</feature>